<dbReference type="GO" id="GO:0016787">
    <property type="term" value="F:hydrolase activity"/>
    <property type="evidence" value="ECO:0007669"/>
    <property type="project" value="UniProtKB-KW"/>
</dbReference>
<dbReference type="AlphaFoldDB" id="A0A1J9S3S4"/>
<name>A0A1J9S3S4_9PEZI</name>
<dbReference type="InterPro" id="IPR002018">
    <property type="entry name" value="CarbesteraseB"/>
</dbReference>
<evidence type="ECO:0000313" key="5">
    <source>
        <dbReference type="EMBL" id="OJD35199.1"/>
    </source>
</evidence>
<evidence type="ECO:0000256" key="1">
    <source>
        <dbReference type="ARBA" id="ARBA00005964"/>
    </source>
</evidence>
<sequence length="561" mass="60357">MGRFGAVEVSSQAAFTPIQIMKANVITAVVTSQACLASAALYNETIQTQYGPVQGIPAFDSEPVNNISNWKDVTVWKGIPFAADTSGQNRFRPPQKRAAWNSTLDASAFGDVCPSGSLNFGGGPTKRQESSGSDATSGEDCLNLNIWSAANSTDAKLPVMIWSYPAGGSAAQSLFDGGGMAAKGVVFVNYNYRGGALGWLAHPQLGSEMVGEVGRNVSGNWAMLDQFAVVKWVHENIAAFGGDPEQITVAGQSAGSAATYHMVNSPLTKGLIKGAIVESGIRYPFDPLCSSLAENYRNMTTALATGVSLMESLNVTTIDQLRQLSLDTLNTASGDFGAVLDYWALPDTYYNTMLNGPANDVPLITGNTKDESGASLPINITVSEYTQDLQDQYGSDFAQRFLALYPATNSTQAGMSFNAHYRDTSRVSSWLYANGWDASPTESPIYTYYWDHAPPGQDRGAYHESEICYALNNLYGTDYPWEEQDFVIAEKMSAYWANFAKTGDPNTGASYTGPGELVHWNTSSPTKNVTMHLGDGWGDTPLASPEQVQLLSDFFATQPAF</sequence>
<proteinExistence type="inferred from homology"/>
<dbReference type="RefSeq" id="XP_020131459.1">
    <property type="nucleotide sequence ID" value="XM_020271844.1"/>
</dbReference>
<feature type="domain" description="Carboxylesterase type B" evidence="4">
    <location>
        <begin position="44"/>
        <end position="533"/>
    </location>
</feature>
<dbReference type="Gene3D" id="3.40.50.1820">
    <property type="entry name" value="alpha/beta hydrolase"/>
    <property type="match status" value="1"/>
</dbReference>
<keyword evidence="2 3" id="KW-0378">Hydrolase</keyword>
<evidence type="ECO:0000313" key="6">
    <source>
        <dbReference type="Proteomes" id="UP000183809"/>
    </source>
</evidence>
<dbReference type="Pfam" id="PF00135">
    <property type="entry name" value="COesterase"/>
    <property type="match status" value="1"/>
</dbReference>
<dbReference type="EMBL" id="MNUE01000018">
    <property type="protein sequence ID" value="OJD35199.1"/>
    <property type="molecule type" value="Genomic_DNA"/>
</dbReference>
<dbReference type="GeneID" id="31012103"/>
<protein>
    <recommendedName>
        <fullName evidence="3">Carboxylic ester hydrolase</fullName>
        <ecNumber evidence="3">3.1.1.-</ecNumber>
    </recommendedName>
</protein>
<dbReference type="SUPFAM" id="SSF53474">
    <property type="entry name" value="alpha/beta-Hydrolases"/>
    <property type="match status" value="1"/>
</dbReference>
<dbReference type="Proteomes" id="UP000183809">
    <property type="component" value="Unassembled WGS sequence"/>
</dbReference>
<dbReference type="PANTHER" id="PTHR11559">
    <property type="entry name" value="CARBOXYLESTERASE"/>
    <property type="match status" value="1"/>
</dbReference>
<evidence type="ECO:0000256" key="2">
    <source>
        <dbReference type="ARBA" id="ARBA00022801"/>
    </source>
</evidence>
<accession>A0A1J9S3S4</accession>
<comment type="caution">
    <text evidence="5">The sequence shown here is derived from an EMBL/GenBank/DDBJ whole genome shotgun (WGS) entry which is preliminary data.</text>
</comment>
<reference evidence="5 6" key="1">
    <citation type="submission" date="2016-10" db="EMBL/GenBank/DDBJ databases">
        <title>Proteomics and genomics reveal pathogen-plant mechanisms compatible with a hemibiotrophic lifestyle of Diplodia corticola.</title>
        <authorList>
            <person name="Fernandes I."/>
            <person name="De Jonge R."/>
            <person name="Van De Peer Y."/>
            <person name="Devreese B."/>
            <person name="Alves A."/>
            <person name="Esteves A.C."/>
        </authorList>
    </citation>
    <scope>NUCLEOTIDE SEQUENCE [LARGE SCALE GENOMIC DNA]</scope>
    <source>
        <strain evidence="5 6">CBS 112549</strain>
    </source>
</reference>
<dbReference type="InterPro" id="IPR050309">
    <property type="entry name" value="Type-B_Carboxylest/Lipase"/>
</dbReference>
<organism evidence="5 6">
    <name type="scientific">Diplodia corticola</name>
    <dbReference type="NCBI Taxonomy" id="236234"/>
    <lineage>
        <taxon>Eukaryota</taxon>
        <taxon>Fungi</taxon>
        <taxon>Dikarya</taxon>
        <taxon>Ascomycota</taxon>
        <taxon>Pezizomycotina</taxon>
        <taxon>Dothideomycetes</taxon>
        <taxon>Dothideomycetes incertae sedis</taxon>
        <taxon>Botryosphaeriales</taxon>
        <taxon>Botryosphaeriaceae</taxon>
        <taxon>Diplodia</taxon>
    </lineage>
</organism>
<comment type="similarity">
    <text evidence="1 3">Belongs to the type-B carboxylesterase/lipase family.</text>
</comment>
<evidence type="ECO:0000256" key="3">
    <source>
        <dbReference type="RuleBase" id="RU361235"/>
    </source>
</evidence>
<dbReference type="InterPro" id="IPR019826">
    <property type="entry name" value="Carboxylesterase_B_AS"/>
</dbReference>
<dbReference type="PROSITE" id="PS00122">
    <property type="entry name" value="CARBOXYLESTERASE_B_1"/>
    <property type="match status" value="1"/>
</dbReference>
<dbReference type="EC" id="3.1.1.-" evidence="3"/>
<dbReference type="OrthoDB" id="408631at2759"/>
<evidence type="ECO:0000259" key="4">
    <source>
        <dbReference type="Pfam" id="PF00135"/>
    </source>
</evidence>
<keyword evidence="6" id="KW-1185">Reference proteome</keyword>
<dbReference type="PROSITE" id="PS51257">
    <property type="entry name" value="PROKAR_LIPOPROTEIN"/>
    <property type="match status" value="1"/>
</dbReference>
<dbReference type="STRING" id="236234.A0A1J9S3S4"/>
<gene>
    <name evidence="5" type="ORF">BKCO1_1800065</name>
</gene>
<dbReference type="InterPro" id="IPR029058">
    <property type="entry name" value="AB_hydrolase_fold"/>
</dbReference>